<dbReference type="Pfam" id="PF07885">
    <property type="entry name" value="Ion_trans_2"/>
    <property type="match status" value="1"/>
</dbReference>
<dbReference type="EMBL" id="NQMM01000015">
    <property type="protein sequence ID" value="PKQ81539.1"/>
    <property type="molecule type" value="Genomic_DNA"/>
</dbReference>
<dbReference type="GO" id="GO:0008076">
    <property type="term" value="C:voltage-gated potassium channel complex"/>
    <property type="evidence" value="ECO:0007669"/>
    <property type="project" value="InterPro"/>
</dbReference>
<comment type="subcellular location">
    <subcellularLocation>
        <location evidence="1">Membrane</location>
        <topology evidence="1">Multi-pass membrane protein</topology>
    </subcellularLocation>
</comment>
<evidence type="ECO:0000256" key="7">
    <source>
        <dbReference type="ARBA" id="ARBA00023303"/>
    </source>
</evidence>
<feature type="transmembrane region" description="Helical" evidence="9">
    <location>
        <begin position="45"/>
        <end position="63"/>
    </location>
</feature>
<comment type="caution">
    <text evidence="11">The sequence shown here is derived from an EMBL/GenBank/DDBJ whole genome shotgun (WGS) entry which is preliminary data.</text>
</comment>
<feature type="transmembrane region" description="Helical" evidence="9">
    <location>
        <begin position="221"/>
        <end position="242"/>
    </location>
</feature>
<keyword evidence="2" id="KW-0813">Transport</keyword>
<evidence type="ECO:0000256" key="6">
    <source>
        <dbReference type="ARBA" id="ARBA00023136"/>
    </source>
</evidence>
<evidence type="ECO:0000256" key="3">
    <source>
        <dbReference type="ARBA" id="ARBA00022692"/>
    </source>
</evidence>
<keyword evidence="6 9" id="KW-0472">Membrane</keyword>
<dbReference type="GO" id="GO:0005249">
    <property type="term" value="F:voltage-gated potassium channel activity"/>
    <property type="evidence" value="ECO:0007669"/>
    <property type="project" value="InterPro"/>
</dbReference>
<feature type="transmembrane region" description="Helical" evidence="9">
    <location>
        <begin position="75"/>
        <end position="96"/>
    </location>
</feature>
<dbReference type="PANTHER" id="PTHR11537">
    <property type="entry name" value="VOLTAGE-GATED POTASSIUM CHANNEL"/>
    <property type="match status" value="1"/>
</dbReference>
<feature type="transmembrane region" description="Helical" evidence="9">
    <location>
        <begin position="6"/>
        <end position="24"/>
    </location>
</feature>
<reference evidence="11 12" key="1">
    <citation type="journal article" date="2017" name="Front. Microbiol.">
        <title>Strong Genomic and Phenotypic Heterogeneity in the Aeromonas sobria Species Complex.</title>
        <authorList>
            <person name="Gauthier J."/>
            <person name="Vincent A.T."/>
            <person name="Charette S.J."/>
            <person name="Derome N."/>
        </authorList>
    </citation>
    <scope>NUCLEOTIDE SEQUENCE [LARGE SCALE GENOMIC DNA]</scope>
    <source>
        <strain evidence="11 12">TM18</strain>
    </source>
</reference>
<name>A0A2N3J5G5_AERSO</name>
<evidence type="ECO:0000313" key="12">
    <source>
        <dbReference type="Proteomes" id="UP000233467"/>
    </source>
</evidence>
<keyword evidence="12" id="KW-1185">Reference proteome</keyword>
<organism evidence="11 12">
    <name type="scientific">Aeromonas sobria</name>
    <dbReference type="NCBI Taxonomy" id="646"/>
    <lineage>
        <taxon>Bacteria</taxon>
        <taxon>Pseudomonadati</taxon>
        <taxon>Pseudomonadota</taxon>
        <taxon>Gammaproteobacteria</taxon>
        <taxon>Aeromonadales</taxon>
        <taxon>Aeromonadaceae</taxon>
        <taxon>Aeromonas</taxon>
    </lineage>
</organism>
<dbReference type="SUPFAM" id="SSF81324">
    <property type="entry name" value="Voltage-gated potassium channels"/>
    <property type="match status" value="1"/>
</dbReference>
<dbReference type="GO" id="GO:0001508">
    <property type="term" value="P:action potential"/>
    <property type="evidence" value="ECO:0007669"/>
    <property type="project" value="TreeGrafter"/>
</dbReference>
<evidence type="ECO:0000259" key="10">
    <source>
        <dbReference type="Pfam" id="PF07885"/>
    </source>
</evidence>
<evidence type="ECO:0000256" key="2">
    <source>
        <dbReference type="ARBA" id="ARBA00022448"/>
    </source>
</evidence>
<dbReference type="Proteomes" id="UP000233467">
    <property type="component" value="Unassembled WGS sequence"/>
</dbReference>
<feature type="transmembrane region" description="Helical" evidence="9">
    <location>
        <begin position="192"/>
        <end position="209"/>
    </location>
</feature>
<accession>A0A2N3J5G5</accession>
<dbReference type="Gene3D" id="1.20.120.350">
    <property type="entry name" value="Voltage-gated potassium channels. Chain C"/>
    <property type="match status" value="1"/>
</dbReference>
<keyword evidence="4 9" id="KW-1133">Transmembrane helix</keyword>
<dbReference type="AlphaFoldDB" id="A0A2N3J5G5"/>
<evidence type="ECO:0000256" key="8">
    <source>
        <dbReference type="SAM" id="Coils"/>
    </source>
</evidence>
<dbReference type="InterPro" id="IPR028325">
    <property type="entry name" value="VG_K_chnl"/>
</dbReference>
<evidence type="ECO:0000256" key="5">
    <source>
        <dbReference type="ARBA" id="ARBA00023065"/>
    </source>
</evidence>
<feature type="coiled-coil region" evidence="8">
    <location>
        <begin position="255"/>
        <end position="282"/>
    </location>
</feature>
<dbReference type="Gene3D" id="1.10.287.70">
    <property type="match status" value="1"/>
</dbReference>
<feature type="domain" description="Potassium channel" evidence="10">
    <location>
        <begin position="163"/>
        <end position="241"/>
    </location>
</feature>
<proteinExistence type="predicted"/>
<dbReference type="InterPro" id="IPR013099">
    <property type="entry name" value="K_chnl_dom"/>
</dbReference>
<keyword evidence="7" id="KW-0407">Ion channel</keyword>
<protein>
    <submittedName>
        <fullName evidence="11">Ion transporter</fullName>
    </submittedName>
</protein>
<dbReference type="PRINTS" id="PR00169">
    <property type="entry name" value="KCHANNEL"/>
</dbReference>
<dbReference type="InterPro" id="IPR027359">
    <property type="entry name" value="Volt_channel_dom_sf"/>
</dbReference>
<evidence type="ECO:0000256" key="1">
    <source>
        <dbReference type="ARBA" id="ARBA00004141"/>
    </source>
</evidence>
<sequence>MLLLKSAYPFPSGLSALSAFLLIRNVFNIGKCMRSHLTHLRAMDLLMAFLSIVSVLLVTARWWGHQSVTPQTLQLFYDIDSLICYFFLAHFAYGWVRASDKWAFFKANWIYLPGSLPMAEQLRWARLIQLWRVYQLIRENPDIWGMFRRERNETTISGILFLFFLLLGVGSGVMYWIESGQPGSQIETPYDAFWWTLVTLSTVGYGDLVPKTEQGRFVASLLILFGVGLFGAISGFMASLFLQPNKGDGETDKWRHHYNSQQEQLLQEIRALRSEVRELKNK</sequence>
<keyword evidence="3 9" id="KW-0812">Transmembrane</keyword>
<feature type="transmembrane region" description="Helical" evidence="9">
    <location>
        <begin position="156"/>
        <end position="177"/>
    </location>
</feature>
<dbReference type="PANTHER" id="PTHR11537:SF254">
    <property type="entry name" value="POTASSIUM VOLTAGE-GATED CHANNEL PROTEIN SHAB"/>
    <property type="match status" value="1"/>
</dbReference>
<evidence type="ECO:0000256" key="9">
    <source>
        <dbReference type="SAM" id="Phobius"/>
    </source>
</evidence>
<gene>
    <name evidence="11" type="ORF">CJP16_04785</name>
</gene>
<keyword evidence="5" id="KW-0406">Ion transport</keyword>
<evidence type="ECO:0000313" key="11">
    <source>
        <dbReference type="EMBL" id="PKQ81539.1"/>
    </source>
</evidence>
<keyword evidence="8" id="KW-0175">Coiled coil</keyword>
<evidence type="ECO:0000256" key="4">
    <source>
        <dbReference type="ARBA" id="ARBA00022989"/>
    </source>
</evidence>